<dbReference type="EMBL" id="UOFJ01000060">
    <property type="protein sequence ID" value="VAW62054.1"/>
    <property type="molecule type" value="Genomic_DNA"/>
</dbReference>
<accession>A0A3B0Y0M8</accession>
<dbReference type="AlphaFoldDB" id="A0A3B0Y0M8"/>
<gene>
    <name evidence="1" type="ORF">MNBD_GAMMA10-1667</name>
</gene>
<sequence length="184" mass="21261">ECLRQQGKTKELKQIFYQRYETGPSHSTLLPLLEVTTQQERKKLIQKILADATTQKNIGESVNMLIAVDEVNKAADLLVQRADELEALHYPTLLSWLKSFVNIKNTLAKILCYRSLLNDVLNRGHSKAYHHAADYFNKLLLLDNDISDYNNQVDAEEYVLLLQQKHWRKRSFWARVGNPGKPGK</sequence>
<dbReference type="Pfam" id="PF21810">
    <property type="entry name" value="DUF6880"/>
    <property type="match status" value="1"/>
</dbReference>
<evidence type="ECO:0000313" key="1">
    <source>
        <dbReference type="EMBL" id="VAW62054.1"/>
    </source>
</evidence>
<name>A0A3B0Y0M8_9ZZZZ</name>
<feature type="non-terminal residue" evidence="1">
    <location>
        <position position="1"/>
    </location>
</feature>
<proteinExistence type="predicted"/>
<dbReference type="InterPro" id="IPR049245">
    <property type="entry name" value="DUF6880"/>
</dbReference>
<organism evidence="1">
    <name type="scientific">hydrothermal vent metagenome</name>
    <dbReference type="NCBI Taxonomy" id="652676"/>
    <lineage>
        <taxon>unclassified sequences</taxon>
        <taxon>metagenomes</taxon>
        <taxon>ecological metagenomes</taxon>
    </lineage>
</organism>
<protein>
    <submittedName>
        <fullName evidence="1">Uncharacterized protein</fullName>
    </submittedName>
</protein>
<reference evidence="1" key="1">
    <citation type="submission" date="2018-06" db="EMBL/GenBank/DDBJ databases">
        <authorList>
            <person name="Zhirakovskaya E."/>
        </authorList>
    </citation>
    <scope>NUCLEOTIDE SEQUENCE</scope>
</reference>